<reference evidence="1 2" key="1">
    <citation type="submission" date="2019-08" db="EMBL/GenBank/DDBJ databases">
        <title>Whole-genome Sequencing of e-waste polymer degrading bacterium Pseudomonas sp. strain PE08.</title>
        <authorList>
            <person name="Kirdat K."/>
            <person name="Debbarma P."/>
            <person name="Narawade N."/>
            <person name="Suyal D."/>
            <person name="Thorat V."/>
            <person name="Shouche Y."/>
            <person name="Goel R."/>
            <person name="Yadav A."/>
        </authorList>
    </citation>
    <scope>NUCLEOTIDE SEQUENCE [LARGE SCALE GENOMIC DNA]</scope>
    <source>
        <strain evidence="1 2">PE08</strain>
    </source>
</reference>
<dbReference type="KEGG" id="plal:FXN65_10585"/>
<accession>A0A5J6QIT9</accession>
<proteinExistence type="predicted"/>
<evidence type="ECO:0000313" key="1">
    <source>
        <dbReference type="EMBL" id="QEY62500.1"/>
    </source>
</evidence>
<protein>
    <submittedName>
        <fullName evidence="1">DUF4406 domain-containing protein</fullName>
    </submittedName>
</protein>
<organism evidence="1 2">
    <name type="scientific">Metapseudomonas lalkuanensis</name>
    <dbReference type="NCBI Taxonomy" id="2604832"/>
    <lineage>
        <taxon>Bacteria</taxon>
        <taxon>Pseudomonadati</taxon>
        <taxon>Pseudomonadota</taxon>
        <taxon>Gammaproteobacteria</taxon>
        <taxon>Pseudomonadales</taxon>
        <taxon>Pseudomonadaceae</taxon>
        <taxon>Metapseudomonas</taxon>
    </lineage>
</organism>
<name>A0A5J6QIT9_9GAMM</name>
<dbReference type="InterPro" id="IPR025518">
    <property type="entry name" value="DUF4406"/>
</dbReference>
<dbReference type="AlphaFoldDB" id="A0A5J6QIT9"/>
<sequence>MKRIYLAGPMTGLPEFNYPAFHAEAARLRELGFHVENPAENEAPADTTWSGYLRLAIAQLITCDTVALLPGWHESKGAMLEHHIACHLGIVRVMAADIGRRALATAGGLPA</sequence>
<dbReference type="Proteomes" id="UP000327179">
    <property type="component" value="Chromosome"/>
</dbReference>
<evidence type="ECO:0000313" key="2">
    <source>
        <dbReference type="Proteomes" id="UP000327179"/>
    </source>
</evidence>
<dbReference type="Pfam" id="PF14359">
    <property type="entry name" value="DUF4406"/>
    <property type="match status" value="1"/>
</dbReference>
<dbReference type="Gene3D" id="3.40.50.10400">
    <property type="entry name" value="Hypothetical protein PA1492"/>
    <property type="match status" value="1"/>
</dbReference>
<dbReference type="EMBL" id="CP043311">
    <property type="protein sequence ID" value="QEY62500.1"/>
    <property type="molecule type" value="Genomic_DNA"/>
</dbReference>
<gene>
    <name evidence="1" type="ORF">FXN65_10585</name>
</gene>
<keyword evidence="2" id="KW-1185">Reference proteome</keyword>
<dbReference type="SUPFAM" id="SSF52309">
    <property type="entry name" value="N-(deoxy)ribosyltransferase-like"/>
    <property type="match status" value="1"/>
</dbReference>
<dbReference type="RefSeq" id="WP_151133155.1">
    <property type="nucleotide sequence ID" value="NZ_CP043311.1"/>
</dbReference>